<evidence type="ECO:0000313" key="10">
    <source>
        <dbReference type="Proteomes" id="UP000320239"/>
    </source>
</evidence>
<feature type="domain" description="Protein kinase" evidence="8">
    <location>
        <begin position="25"/>
        <end position="280"/>
    </location>
</feature>
<evidence type="ECO:0000256" key="3">
    <source>
        <dbReference type="ARBA" id="ARBA00022777"/>
    </source>
</evidence>
<dbReference type="OrthoDB" id="4326323at2"/>
<dbReference type="InterPro" id="IPR017441">
    <property type="entry name" value="Protein_kinase_ATP_BS"/>
</dbReference>
<dbReference type="Gene3D" id="1.10.510.10">
    <property type="entry name" value="Transferase(Phosphotransferase) domain 1"/>
    <property type="match status" value="1"/>
</dbReference>
<evidence type="ECO:0000256" key="5">
    <source>
        <dbReference type="PROSITE-ProRule" id="PRU10141"/>
    </source>
</evidence>
<keyword evidence="7" id="KW-1133">Transmembrane helix</keyword>
<feature type="transmembrane region" description="Helical" evidence="7">
    <location>
        <begin position="378"/>
        <end position="402"/>
    </location>
</feature>
<evidence type="ECO:0000256" key="4">
    <source>
        <dbReference type="ARBA" id="ARBA00022840"/>
    </source>
</evidence>
<dbReference type="EMBL" id="VIWY01000003">
    <property type="protein sequence ID" value="TWG20641.1"/>
    <property type="molecule type" value="Genomic_DNA"/>
</dbReference>
<dbReference type="PROSITE" id="PS00107">
    <property type="entry name" value="PROTEIN_KINASE_ATP"/>
    <property type="match status" value="1"/>
</dbReference>
<sequence>MVDSTVPGDRTQPLRPHDPGMLGDYELLGRLGEGGMGTVYLGRRRNTESLVAVKVVRLDLAHDDEFRRRFRSEVERARQVPPFCTAEVLDADPDHERPYLVVEFVDGPTLAEVVEQRGPLTSANLHSVAIGVATALTAIHGAGVIHRDLKPRNVLLAPGSPKVIDFGIARAMTATSGNTRPDQMVGTVAYMAPERFNTDTDTPIITPAADVFAWGSVVTYAGTGKTPFYADSPPATAARILTQPPRLHGLSRPLRTLVAHALEKDPANRPSARELLDLLISGDRPPATAAALAGQPDLRAAAVEAQAVTGYALAARAAEAPVTTPVVASAGAPATAPVLDIPPGLVGYDENSIVTVPISPAAATTVTGPRPVEPRRRWVLPAALSLLVLALVAGVTLAVAVMRSRAGDAAEQAITSPWAAEDAALGAPRIADPLDGPQFWRPTALEDAAANQGARCSFADGALVALRENNDVYRCKGPADELPADLTAEVGVRLDTPDSCAGIWFRFTKVNGLHGYQVRVCERNIYIGVHKSDGDVTVLRTFVLPEPIALHAAPTRIRLEIAGERVTVSREGAQVGTADLTEPDLTSGQLFLGIFSERDAPVKGPYQVAFTDVRIWA</sequence>
<keyword evidence="10" id="KW-1185">Reference proteome</keyword>
<dbReference type="InterPro" id="IPR011009">
    <property type="entry name" value="Kinase-like_dom_sf"/>
</dbReference>
<feature type="binding site" evidence="5">
    <location>
        <position position="54"/>
    </location>
    <ligand>
        <name>ATP</name>
        <dbReference type="ChEBI" id="CHEBI:30616"/>
    </ligand>
</feature>
<accession>A0A561W9V3</accession>
<dbReference type="PANTHER" id="PTHR43289:SF34">
    <property type="entry name" value="SERINE_THREONINE-PROTEIN KINASE YBDM-RELATED"/>
    <property type="match status" value="1"/>
</dbReference>
<keyword evidence="7" id="KW-0472">Membrane</keyword>
<keyword evidence="4 5" id="KW-0067">ATP-binding</keyword>
<dbReference type="Proteomes" id="UP000320239">
    <property type="component" value="Unassembled WGS sequence"/>
</dbReference>
<dbReference type="GO" id="GO:0005524">
    <property type="term" value="F:ATP binding"/>
    <property type="evidence" value="ECO:0007669"/>
    <property type="project" value="UniProtKB-UniRule"/>
</dbReference>
<reference evidence="9 10" key="1">
    <citation type="submission" date="2019-06" db="EMBL/GenBank/DDBJ databases">
        <title>Sequencing the genomes of 1000 actinobacteria strains.</title>
        <authorList>
            <person name="Klenk H.-P."/>
        </authorList>
    </citation>
    <scope>NUCLEOTIDE SEQUENCE [LARGE SCALE GENOMIC DNA]</scope>
    <source>
        <strain evidence="9 10">DSM 43866</strain>
    </source>
</reference>
<keyword evidence="3 9" id="KW-0418">Kinase</keyword>
<dbReference type="Pfam" id="PF00069">
    <property type="entry name" value="Pkinase"/>
    <property type="match status" value="1"/>
</dbReference>
<organism evidence="9 10">
    <name type="scientific">Actinoplanes teichomyceticus</name>
    <dbReference type="NCBI Taxonomy" id="1867"/>
    <lineage>
        <taxon>Bacteria</taxon>
        <taxon>Bacillati</taxon>
        <taxon>Actinomycetota</taxon>
        <taxon>Actinomycetes</taxon>
        <taxon>Micromonosporales</taxon>
        <taxon>Micromonosporaceae</taxon>
        <taxon>Actinoplanes</taxon>
    </lineage>
</organism>
<dbReference type="GO" id="GO:0004674">
    <property type="term" value="F:protein serine/threonine kinase activity"/>
    <property type="evidence" value="ECO:0007669"/>
    <property type="project" value="UniProtKB-KW"/>
</dbReference>
<keyword evidence="1" id="KW-0808">Transferase</keyword>
<evidence type="ECO:0000256" key="7">
    <source>
        <dbReference type="SAM" id="Phobius"/>
    </source>
</evidence>
<keyword evidence="7" id="KW-0812">Transmembrane</keyword>
<feature type="region of interest" description="Disordered" evidence="6">
    <location>
        <begin position="1"/>
        <end position="21"/>
    </location>
</feature>
<proteinExistence type="predicted"/>
<name>A0A561W9V3_ACTTI</name>
<evidence type="ECO:0000259" key="8">
    <source>
        <dbReference type="PROSITE" id="PS50011"/>
    </source>
</evidence>
<evidence type="ECO:0000256" key="1">
    <source>
        <dbReference type="ARBA" id="ARBA00022679"/>
    </source>
</evidence>
<protein>
    <submittedName>
        <fullName evidence="9">Serine/threonine protein kinase</fullName>
    </submittedName>
</protein>
<dbReference type="SMART" id="SM00220">
    <property type="entry name" value="S_TKc"/>
    <property type="match status" value="1"/>
</dbReference>
<dbReference type="InterPro" id="IPR008271">
    <property type="entry name" value="Ser/Thr_kinase_AS"/>
</dbReference>
<dbReference type="PROSITE" id="PS50011">
    <property type="entry name" value="PROTEIN_KINASE_DOM"/>
    <property type="match status" value="1"/>
</dbReference>
<evidence type="ECO:0000256" key="2">
    <source>
        <dbReference type="ARBA" id="ARBA00022741"/>
    </source>
</evidence>
<dbReference type="InterPro" id="IPR000719">
    <property type="entry name" value="Prot_kinase_dom"/>
</dbReference>
<dbReference type="Gene3D" id="3.30.200.20">
    <property type="entry name" value="Phosphorylase Kinase, domain 1"/>
    <property type="match status" value="1"/>
</dbReference>
<dbReference type="CDD" id="cd14014">
    <property type="entry name" value="STKc_PknB_like"/>
    <property type="match status" value="1"/>
</dbReference>
<evidence type="ECO:0000313" key="9">
    <source>
        <dbReference type="EMBL" id="TWG20641.1"/>
    </source>
</evidence>
<dbReference type="AlphaFoldDB" id="A0A561W9V3"/>
<keyword evidence="2 5" id="KW-0547">Nucleotide-binding</keyword>
<dbReference type="PROSITE" id="PS00108">
    <property type="entry name" value="PROTEIN_KINASE_ST"/>
    <property type="match status" value="1"/>
</dbReference>
<gene>
    <name evidence="9" type="ORF">FHX34_103170</name>
</gene>
<dbReference type="SUPFAM" id="SSF56112">
    <property type="entry name" value="Protein kinase-like (PK-like)"/>
    <property type="match status" value="1"/>
</dbReference>
<keyword evidence="9" id="KW-0723">Serine/threonine-protein kinase</keyword>
<evidence type="ECO:0000256" key="6">
    <source>
        <dbReference type="SAM" id="MobiDB-lite"/>
    </source>
</evidence>
<dbReference type="Gene3D" id="2.60.120.560">
    <property type="entry name" value="Exo-inulinase, domain 1"/>
    <property type="match status" value="1"/>
</dbReference>
<dbReference type="PANTHER" id="PTHR43289">
    <property type="entry name" value="MITOGEN-ACTIVATED PROTEIN KINASE KINASE KINASE 20-RELATED"/>
    <property type="match status" value="1"/>
</dbReference>
<comment type="caution">
    <text evidence="9">The sequence shown here is derived from an EMBL/GenBank/DDBJ whole genome shotgun (WGS) entry which is preliminary data.</text>
</comment>